<dbReference type="EMBL" id="JAIZPD010000002">
    <property type="protein sequence ID" value="KAH0966773.1"/>
    <property type="molecule type" value="Genomic_DNA"/>
</dbReference>
<gene>
    <name evidence="3" type="ORF">HRG_02182</name>
</gene>
<protein>
    <submittedName>
        <fullName evidence="3">Heterokaryon incompatibility protein (HET) domain-containing protein</fullName>
    </submittedName>
</protein>
<feature type="transmembrane region" description="Helical" evidence="1">
    <location>
        <begin position="330"/>
        <end position="352"/>
    </location>
</feature>
<dbReference type="RefSeq" id="XP_044724286.1">
    <property type="nucleotide sequence ID" value="XM_044860653.1"/>
</dbReference>
<comment type="caution">
    <text evidence="3">The sequence shown here is derived from an EMBL/GenBank/DDBJ whole genome shotgun (WGS) entry which is preliminary data.</text>
</comment>
<name>A0A9P8N204_9HYPO</name>
<keyword evidence="1" id="KW-0472">Membrane</keyword>
<sequence>MAQSRQHRPYELQAFMVQSGGIIAAEACVRLISECAVGLGKSPRFHGRRVNHEAADMSLALSWIKECAESHHCGKGVVAERAGVGDGLTLVDVKQDCLVEAPWDSKYIALSYVWPRVIADAMNVVLLLGQRFLWVDALCIVHDDGETAERLIKAMDQVYGRSFLIIVVASGSDPSHDYGISGINGLPRSIRQDSARVDGLDLVAALANYDKALRSSLWSTCGWIFQEGILSGRCLVFSEQQMYFRCGHDSRCEDVRAEGRGRFDKHAAKPIVRGGQLDYLGSDHFLRQVSSKNIWQEYALLVSGYTSRNLTFEEDVHNASKGIMQSLTSLLGPVGFFIGLPIGFFDATLLWYPTSRLRRRQAQTGDSRMSLLPTWSWMA</sequence>
<dbReference type="Pfam" id="PF06985">
    <property type="entry name" value="HET"/>
    <property type="match status" value="1"/>
</dbReference>
<keyword evidence="1" id="KW-1133">Transmembrane helix</keyword>
<dbReference type="AlphaFoldDB" id="A0A9P8N204"/>
<feature type="domain" description="Heterokaryon incompatibility" evidence="2">
    <location>
        <begin position="114"/>
        <end position="227"/>
    </location>
</feature>
<keyword evidence="4" id="KW-1185">Reference proteome</keyword>
<keyword evidence="1" id="KW-0812">Transmembrane</keyword>
<dbReference type="GeneID" id="68351311"/>
<evidence type="ECO:0000259" key="2">
    <source>
        <dbReference type="Pfam" id="PF06985"/>
    </source>
</evidence>
<evidence type="ECO:0000313" key="4">
    <source>
        <dbReference type="Proteomes" id="UP000824596"/>
    </source>
</evidence>
<dbReference type="PANTHER" id="PTHR33112:SF12">
    <property type="entry name" value="HETEROKARYON INCOMPATIBILITY DOMAIN-CONTAINING PROTEIN"/>
    <property type="match status" value="1"/>
</dbReference>
<evidence type="ECO:0000256" key="1">
    <source>
        <dbReference type="SAM" id="Phobius"/>
    </source>
</evidence>
<dbReference type="PANTHER" id="PTHR33112">
    <property type="entry name" value="DOMAIN PROTEIN, PUTATIVE-RELATED"/>
    <property type="match status" value="1"/>
</dbReference>
<dbReference type="OrthoDB" id="2975793at2759"/>
<evidence type="ECO:0000313" key="3">
    <source>
        <dbReference type="EMBL" id="KAH0966773.1"/>
    </source>
</evidence>
<dbReference type="InterPro" id="IPR010730">
    <property type="entry name" value="HET"/>
</dbReference>
<dbReference type="Proteomes" id="UP000824596">
    <property type="component" value="Unassembled WGS sequence"/>
</dbReference>
<proteinExistence type="predicted"/>
<accession>A0A9P8N204</accession>
<reference evidence="3" key="1">
    <citation type="submission" date="2021-09" db="EMBL/GenBank/DDBJ databases">
        <title>A high-quality genome of the endoparasitic fungus Hirsutella rhossiliensis with a comparison of Hirsutella genomes reveals transposable elements contributing to genome size variation.</title>
        <authorList>
            <person name="Lin R."/>
            <person name="Jiao Y."/>
            <person name="Sun X."/>
            <person name="Ling J."/>
            <person name="Xie B."/>
            <person name="Cheng X."/>
        </authorList>
    </citation>
    <scope>NUCLEOTIDE SEQUENCE</scope>
    <source>
        <strain evidence="3">HR02</strain>
    </source>
</reference>
<organism evidence="3 4">
    <name type="scientific">Hirsutella rhossiliensis</name>
    <dbReference type="NCBI Taxonomy" id="111463"/>
    <lineage>
        <taxon>Eukaryota</taxon>
        <taxon>Fungi</taxon>
        <taxon>Dikarya</taxon>
        <taxon>Ascomycota</taxon>
        <taxon>Pezizomycotina</taxon>
        <taxon>Sordariomycetes</taxon>
        <taxon>Hypocreomycetidae</taxon>
        <taxon>Hypocreales</taxon>
        <taxon>Ophiocordycipitaceae</taxon>
        <taxon>Hirsutella</taxon>
    </lineage>
</organism>